<dbReference type="Proteomes" id="UP001227268">
    <property type="component" value="Unassembled WGS sequence"/>
</dbReference>
<name>A0ACC2V4F5_9TREE</name>
<dbReference type="EMBL" id="JASBWT010000026">
    <property type="protein sequence ID" value="KAJ9094255.1"/>
    <property type="molecule type" value="Genomic_DNA"/>
</dbReference>
<sequence>MAWRLADPYGVQQQAYPFPGQGNWWDQSQPGIGVAGTGDDVPYAGSPLSAGFGRGLFGGSSMQQRLPQPQPVQYQQQQQQQPITGNDPAETTADRTVPEISYQSVLNCFTLSYLNSQPQNKQLLIRLLPELPITPGVHSRDPTLPPTGPSGSNATGHTQSRDRGERNRFRSVAEAEQYRANQLAKKVGVDPRFDWDAFPSTVGWRIREQARADDDAMQGGRRSRSQDRDGDSSAGMDDELVDLYSPENLQLDDPSSFGESSRTSNNNNASDNEGDATPRSRRRRLSAEDLQRIQASAEESRRREQRDRSANDQSSGPSPPNGDDDHHMQQQDADSAPRHRRTSGGSVSPTTRSSKTLPLPGPPKSVKFARHLELARTAPTIISQWGPYCIWAESEDVIARREDAKEALRAKEERDAMYDVGFGLSSGGKSAGVDKSKYNPKSRSGGTSSSHYGAPQQSATSTRDIPVTSEWLAPAVTFPLSAFVGLGFAYSSSFSAITNNKGKTNGTSNVHTTSVMTRAACEPAHKAKQPVKPALSEVVCRWRARKRWRAQEMLERAGQAVGNAARSALKWVRNASVGASSAITSPVDDVAERASVNAESSVAGARRARGEREQESRVQTSTTESRSAAIPSTTTTSTPEPTRVRSSERHSERPSMHSLAESPARSDDRHGEQARSSTRARLRYERERAERSDAEADGDRFYRAPVSRQQESSSSEDGFDALSVRQNGKRHRERDMGNDRGRKLHRVEESRRSGSWSSAESRSPDRNPRSKTTTIVLDSTRDRHVDGALPRALAEQDVLDVYPADTQDYDNYGDDEYEQDLAPVIDLPAIGSAAAKPVTRDNTAFNAAEADFVPLEDDKMDKDHIGAPGRVAGNTVERANRRWQSGYSDMNAYFRSLSSLSDDRGRRRDRYASVTAGDSWVNDESDTDSEDERQRSGRVRLRSPPPGPSLDRKVKAEREAGGKDTAKQSERGTAAKPELIDDEDMDEADEKILHSWEARLHATLQTYTKRYEVPEYDDETNSEDENPDFAGIEEDSDAEMRVEAEEVPELGVKPMYGSGYNKDRTLPKFARHKVEDFEERNRRRGRGNQHRYDGNTRYQPYRRR</sequence>
<keyword evidence="2" id="KW-1185">Reference proteome</keyword>
<reference evidence="1" key="1">
    <citation type="submission" date="2023-04" db="EMBL/GenBank/DDBJ databases">
        <title>Draft Genome sequencing of Naganishia species isolated from polar environments using Oxford Nanopore Technology.</title>
        <authorList>
            <person name="Leo P."/>
            <person name="Venkateswaran K."/>
        </authorList>
    </citation>
    <scope>NUCLEOTIDE SEQUENCE</scope>
    <source>
        <strain evidence="1">MNA-CCFEE 5423</strain>
    </source>
</reference>
<evidence type="ECO:0000313" key="2">
    <source>
        <dbReference type="Proteomes" id="UP001227268"/>
    </source>
</evidence>
<evidence type="ECO:0000313" key="1">
    <source>
        <dbReference type="EMBL" id="KAJ9094255.1"/>
    </source>
</evidence>
<accession>A0ACC2V4F5</accession>
<gene>
    <name evidence="1" type="ORF">QFC21_006081</name>
</gene>
<organism evidence="1 2">
    <name type="scientific">Naganishia friedmannii</name>
    <dbReference type="NCBI Taxonomy" id="89922"/>
    <lineage>
        <taxon>Eukaryota</taxon>
        <taxon>Fungi</taxon>
        <taxon>Dikarya</taxon>
        <taxon>Basidiomycota</taxon>
        <taxon>Agaricomycotina</taxon>
        <taxon>Tremellomycetes</taxon>
        <taxon>Filobasidiales</taxon>
        <taxon>Filobasidiaceae</taxon>
        <taxon>Naganishia</taxon>
    </lineage>
</organism>
<protein>
    <submittedName>
        <fullName evidence="1">Uncharacterized protein</fullName>
    </submittedName>
</protein>
<comment type="caution">
    <text evidence="1">The sequence shown here is derived from an EMBL/GenBank/DDBJ whole genome shotgun (WGS) entry which is preliminary data.</text>
</comment>
<proteinExistence type="predicted"/>